<accession>A0A1G7ZQW4</accession>
<dbReference type="EMBL" id="LT629692">
    <property type="protein sequence ID" value="SDH11152.1"/>
    <property type="molecule type" value="Genomic_DNA"/>
</dbReference>
<evidence type="ECO:0000313" key="2">
    <source>
        <dbReference type="Proteomes" id="UP000199009"/>
    </source>
</evidence>
<proteinExistence type="predicted"/>
<dbReference type="Proteomes" id="UP000199009">
    <property type="component" value="Chromosome I"/>
</dbReference>
<sequence>MHGADASARGIRGGWRLFGGTFLTVLLLAVGSSAGALWTTGAVPLGATANVATAAATSTGATALTRTYQFTPANAATQNIRIAPIVYTNTGTAPLALSATMSNNTAPLAANVSLTYWAGSGGACAASIPATGVSVGTLAAPPALPAALSAVPVGGAVTLCTATSLSTTMLVSQGLSVSPTLTLTGRVGANWIASVPLAFTQSVYRVPDPTGLTCAQTGALNNIATLSFTAVPGASSYRVVRATGGTLIKTATTSPITITANDLGLVGLLTIGTLPVLVQATDATGTVSPGLPATVTVLTVIATGCG</sequence>
<dbReference type="STRING" id="370764.SAMN04489810_2139"/>
<name>A0A1G7ZQW4_9MICO</name>
<organism evidence="1 2">
    <name type="scientific">Microbacterium pygmaeum</name>
    <dbReference type="NCBI Taxonomy" id="370764"/>
    <lineage>
        <taxon>Bacteria</taxon>
        <taxon>Bacillati</taxon>
        <taxon>Actinomycetota</taxon>
        <taxon>Actinomycetes</taxon>
        <taxon>Micrococcales</taxon>
        <taxon>Microbacteriaceae</taxon>
        <taxon>Microbacterium</taxon>
    </lineage>
</organism>
<gene>
    <name evidence="1" type="ORF">SAMN04489810_2139</name>
</gene>
<reference evidence="1 2" key="1">
    <citation type="submission" date="2016-10" db="EMBL/GenBank/DDBJ databases">
        <authorList>
            <person name="de Groot N.N."/>
        </authorList>
    </citation>
    <scope>NUCLEOTIDE SEQUENCE [LARGE SCALE GENOMIC DNA]</scope>
    <source>
        <strain evidence="1 2">DSM 23142</strain>
    </source>
</reference>
<dbReference type="AlphaFoldDB" id="A0A1G7ZQW4"/>
<protein>
    <submittedName>
        <fullName evidence="1">Uncharacterized protein</fullName>
    </submittedName>
</protein>
<evidence type="ECO:0000313" key="1">
    <source>
        <dbReference type="EMBL" id="SDH11152.1"/>
    </source>
</evidence>
<keyword evidence="2" id="KW-1185">Reference proteome</keyword>